<reference evidence="4" key="1">
    <citation type="submission" date="2023-10" db="EMBL/GenBank/DDBJ databases">
        <title>Chromosome-level genome of the transformable northern wattle, Acacia crassicarpa.</title>
        <authorList>
            <person name="Massaro I."/>
            <person name="Sinha N.R."/>
            <person name="Poethig S."/>
            <person name="Leichty A.R."/>
        </authorList>
    </citation>
    <scope>NUCLEOTIDE SEQUENCE</scope>
    <source>
        <strain evidence="4">Acra3RX</strain>
        <tissue evidence="4">Leaf</tissue>
    </source>
</reference>
<feature type="transmembrane region" description="Helical" evidence="1">
    <location>
        <begin position="47"/>
        <end position="65"/>
    </location>
</feature>
<feature type="signal peptide" evidence="2">
    <location>
        <begin position="1"/>
        <end position="21"/>
    </location>
</feature>
<dbReference type="AlphaFoldDB" id="A0AAE1TB80"/>
<name>A0AAE1TB80_9FABA</name>
<keyword evidence="2" id="KW-0732">Signal</keyword>
<evidence type="ECO:0000259" key="3">
    <source>
        <dbReference type="PROSITE" id="PS50011"/>
    </source>
</evidence>
<evidence type="ECO:0000313" key="4">
    <source>
        <dbReference type="EMBL" id="KAK4278361.1"/>
    </source>
</evidence>
<dbReference type="PROSITE" id="PS50011">
    <property type="entry name" value="PROTEIN_KINASE_DOM"/>
    <property type="match status" value="1"/>
</dbReference>
<dbReference type="GO" id="GO:0004672">
    <property type="term" value="F:protein kinase activity"/>
    <property type="evidence" value="ECO:0007669"/>
    <property type="project" value="InterPro"/>
</dbReference>
<keyword evidence="1" id="KW-0472">Membrane</keyword>
<dbReference type="InterPro" id="IPR001245">
    <property type="entry name" value="Ser-Thr/Tyr_kinase_cat_dom"/>
</dbReference>
<proteinExistence type="predicted"/>
<comment type="caution">
    <text evidence="4">The sequence shown here is derived from an EMBL/GenBank/DDBJ whole genome shotgun (WGS) entry which is preliminary data.</text>
</comment>
<accession>A0AAE1TB80</accession>
<organism evidence="4 5">
    <name type="scientific">Acacia crassicarpa</name>
    <name type="common">northern wattle</name>
    <dbReference type="NCBI Taxonomy" id="499986"/>
    <lineage>
        <taxon>Eukaryota</taxon>
        <taxon>Viridiplantae</taxon>
        <taxon>Streptophyta</taxon>
        <taxon>Embryophyta</taxon>
        <taxon>Tracheophyta</taxon>
        <taxon>Spermatophyta</taxon>
        <taxon>Magnoliopsida</taxon>
        <taxon>eudicotyledons</taxon>
        <taxon>Gunneridae</taxon>
        <taxon>Pentapetalae</taxon>
        <taxon>rosids</taxon>
        <taxon>fabids</taxon>
        <taxon>Fabales</taxon>
        <taxon>Fabaceae</taxon>
        <taxon>Caesalpinioideae</taxon>
        <taxon>mimosoid clade</taxon>
        <taxon>Acacieae</taxon>
        <taxon>Acacia</taxon>
    </lineage>
</organism>
<dbReference type="PANTHER" id="PTHR48007">
    <property type="entry name" value="LEUCINE-RICH REPEAT RECEPTOR-LIKE PROTEIN KINASE PXC1"/>
    <property type="match status" value="1"/>
</dbReference>
<dbReference type="InterPro" id="IPR046959">
    <property type="entry name" value="PRK1-6/SRF4-like"/>
</dbReference>
<dbReference type="EMBL" id="JAWXYG010000003">
    <property type="protein sequence ID" value="KAK4278361.1"/>
    <property type="molecule type" value="Genomic_DNA"/>
</dbReference>
<evidence type="ECO:0000256" key="2">
    <source>
        <dbReference type="SAM" id="SignalP"/>
    </source>
</evidence>
<keyword evidence="1" id="KW-1133">Transmembrane helix</keyword>
<dbReference type="InterPro" id="IPR000719">
    <property type="entry name" value="Prot_kinase_dom"/>
</dbReference>
<keyword evidence="5" id="KW-1185">Reference proteome</keyword>
<gene>
    <name evidence="4" type="ORF">QN277_016217</name>
</gene>
<feature type="domain" description="Protein kinase" evidence="3">
    <location>
        <begin position="125"/>
        <end position="394"/>
    </location>
</feature>
<dbReference type="GO" id="GO:0005524">
    <property type="term" value="F:ATP binding"/>
    <property type="evidence" value="ECO:0007669"/>
    <property type="project" value="InterPro"/>
</dbReference>
<evidence type="ECO:0000313" key="5">
    <source>
        <dbReference type="Proteomes" id="UP001293593"/>
    </source>
</evidence>
<protein>
    <recommendedName>
        <fullName evidence="3">Protein kinase domain-containing protein</fullName>
    </recommendedName>
</protein>
<dbReference type="PANTHER" id="PTHR48007:SF77">
    <property type="entry name" value="PROTEIN KINASE DOMAIN-CONTAINING PROTEIN"/>
    <property type="match status" value="1"/>
</dbReference>
<dbReference type="Gene3D" id="1.10.510.10">
    <property type="entry name" value="Transferase(Phosphotransferase) domain 1"/>
    <property type="match status" value="1"/>
</dbReference>
<keyword evidence="1" id="KW-0812">Transmembrane</keyword>
<sequence>MEKTQACLILLFLLLPPHHRFFTVCAGQPSPSPGNNKSAGSSSWKKLAPILVGVGLFLAAAFFMLKRMSKVGEEMENMETHREFSGNTLKGVIITTEDVEKLKKRDSELVFFVEEHERFTLEDLLQATADVRSESFSSSLYKVILKNNMHYAVKRLRNLQVTSDEFGETLRQVSNLKHPNILPLVGYRSTSEEKLLIYKYQSNGSLLLLLKEYLQGRKEFPWKLRLSIAARIARGLEFMHQKMEGRETIPHGNLKLSNILLNNNYEPLISEHGLSKLIDPNRSFFFSSHGYTAPENSLTEKSDVYSFGVILLELLTGKSVEINNIDLPRWVQSMVREEWTGEVFDKALTESEYQWVFPVLNIALLCVSRVPKNRPTMEEVLEKIDKVLQEYEYVQMLQHEHDPTRSCNNNGSHDDCCSLHNIIPETWDSPGSNY</sequence>
<feature type="chain" id="PRO_5042176292" description="Protein kinase domain-containing protein" evidence="2">
    <location>
        <begin position="22"/>
        <end position="434"/>
    </location>
</feature>
<dbReference type="Pfam" id="PF07714">
    <property type="entry name" value="PK_Tyr_Ser-Thr"/>
    <property type="match status" value="1"/>
</dbReference>
<dbReference type="SUPFAM" id="SSF56112">
    <property type="entry name" value="Protein kinase-like (PK-like)"/>
    <property type="match status" value="1"/>
</dbReference>
<dbReference type="InterPro" id="IPR011009">
    <property type="entry name" value="Kinase-like_dom_sf"/>
</dbReference>
<dbReference type="Proteomes" id="UP001293593">
    <property type="component" value="Unassembled WGS sequence"/>
</dbReference>
<evidence type="ECO:0000256" key="1">
    <source>
        <dbReference type="SAM" id="Phobius"/>
    </source>
</evidence>
<dbReference type="Gene3D" id="3.30.200.20">
    <property type="entry name" value="Phosphorylase Kinase, domain 1"/>
    <property type="match status" value="1"/>
</dbReference>